<feature type="transmembrane region" description="Helical" evidence="6">
    <location>
        <begin position="233"/>
        <end position="252"/>
    </location>
</feature>
<dbReference type="Proteomes" id="UP000281084">
    <property type="component" value="Unassembled WGS sequence"/>
</dbReference>
<dbReference type="RefSeq" id="WP_120366460.1">
    <property type="nucleotide sequence ID" value="NZ_RAXZ01000001.1"/>
</dbReference>
<keyword evidence="5" id="KW-0902">Two-component regulatory system</keyword>
<evidence type="ECO:0000256" key="6">
    <source>
        <dbReference type="SAM" id="Phobius"/>
    </source>
</evidence>
<dbReference type="CDD" id="cd16917">
    <property type="entry name" value="HATPase_UhpB-NarQ-NarX-like"/>
    <property type="match status" value="1"/>
</dbReference>
<dbReference type="PANTHER" id="PTHR24421:SF10">
    <property type="entry name" value="NITRATE_NITRITE SENSOR PROTEIN NARQ"/>
    <property type="match status" value="1"/>
</dbReference>
<feature type="transmembrane region" description="Helical" evidence="6">
    <location>
        <begin position="324"/>
        <end position="344"/>
    </location>
</feature>
<sequence>MLKQHPIFLHLTAWVSLFCLFVLFYCLFGLSTRAHANSEQITLKQECTANIQNIYSAKGSAHSPESIPQQGWQKLKQLPDRWHDRWPNYHGNAWYKIEWNYHCPNPTVVTPISLSIESITQTGQVFINNNLLWRDIATTEPISRNQVKPHLWNIPVANLHQGQNIIWIQVQGNQIQKSGIGHVALGNYAQMYKLYNSWLLEKQTLPYFNAMINTVIGLFCLLVWAISRKESAFFWFAMVSFLWVAYSSMVVYSDPIPFLSSTQLERIQNIIFCFYVTIGCLGAWRFAGFHFPRMEKALFCFAIIASTCIALSPVEYAAQVIQGFFSITVLIFIAKCISYPYFAYKSRLPETYFLAVTYLVFIPIAIHDAIFMSTLQGKPLSPYTAPFSSAVIGFVLAFRLARNAREIERFNQTLTQNIRQTKQELTESLGLQQKLAVQNARLQERINLSHDLHDGLGGSIFRSMVLLEQNEKIEKNQVLSILKLLRSDLRQVIDSGASLGAEIPATPIDWAATIRHRFVQLFEEMDIHSKWELPQHWGTSPTALQCLTLTRLVEEALTNIMKHSQATQVTIRLHENDVQQLVLSIVDNGCGFTPQADQFGLHVGLHSMQTRIQRIGGAFSIESQPGHTQIQAILPLHNNMITPKTDP</sequence>
<name>A0A3A8GP21_9GAMM</name>
<dbReference type="GO" id="GO:0004673">
    <property type="term" value="F:protein histidine kinase activity"/>
    <property type="evidence" value="ECO:0007669"/>
    <property type="project" value="UniProtKB-EC"/>
</dbReference>
<dbReference type="PROSITE" id="PS50109">
    <property type="entry name" value="HIS_KIN"/>
    <property type="match status" value="1"/>
</dbReference>
<feature type="transmembrane region" description="Helical" evidence="6">
    <location>
        <begin position="351"/>
        <end position="371"/>
    </location>
</feature>
<feature type="transmembrane region" description="Helical" evidence="6">
    <location>
        <begin position="7"/>
        <end position="30"/>
    </location>
</feature>
<evidence type="ECO:0000259" key="7">
    <source>
        <dbReference type="PROSITE" id="PS50109"/>
    </source>
</evidence>
<feature type="domain" description="Histidine kinase" evidence="7">
    <location>
        <begin position="447"/>
        <end position="638"/>
    </location>
</feature>
<organism evidence="8 9">
    <name type="scientific">Acinetobacter cumulans</name>
    <dbReference type="NCBI Taxonomy" id="2136182"/>
    <lineage>
        <taxon>Bacteria</taxon>
        <taxon>Pseudomonadati</taxon>
        <taxon>Pseudomonadota</taxon>
        <taxon>Gammaproteobacteria</taxon>
        <taxon>Moraxellales</taxon>
        <taxon>Moraxellaceae</taxon>
        <taxon>Acinetobacter</taxon>
    </lineage>
</organism>
<evidence type="ECO:0000256" key="2">
    <source>
        <dbReference type="ARBA" id="ARBA00012438"/>
    </source>
</evidence>
<dbReference type="AlphaFoldDB" id="A0A3A8GP21"/>
<feature type="transmembrane region" description="Helical" evidence="6">
    <location>
        <begin position="267"/>
        <end position="286"/>
    </location>
</feature>
<evidence type="ECO:0000256" key="5">
    <source>
        <dbReference type="ARBA" id="ARBA00023012"/>
    </source>
</evidence>
<keyword evidence="4 8" id="KW-0418">Kinase</keyword>
<dbReference type="InterPro" id="IPR050482">
    <property type="entry name" value="Sensor_HK_TwoCompSys"/>
</dbReference>
<dbReference type="SMART" id="SM00387">
    <property type="entry name" value="HATPase_c"/>
    <property type="match status" value="1"/>
</dbReference>
<gene>
    <name evidence="8" type="ORF">D7V64_00190</name>
</gene>
<dbReference type="EMBL" id="RAXZ01000001">
    <property type="protein sequence ID" value="RKG55571.1"/>
    <property type="molecule type" value="Genomic_DNA"/>
</dbReference>
<keyword evidence="6" id="KW-1133">Transmembrane helix</keyword>
<evidence type="ECO:0000313" key="9">
    <source>
        <dbReference type="Proteomes" id="UP000281084"/>
    </source>
</evidence>
<proteinExistence type="predicted"/>
<keyword evidence="6" id="KW-0472">Membrane</keyword>
<dbReference type="InterPro" id="IPR005467">
    <property type="entry name" value="His_kinase_dom"/>
</dbReference>
<comment type="caution">
    <text evidence="8">The sequence shown here is derived from an EMBL/GenBank/DDBJ whole genome shotgun (WGS) entry which is preliminary data.</text>
</comment>
<dbReference type="PANTHER" id="PTHR24421">
    <property type="entry name" value="NITRATE/NITRITE SENSOR PROTEIN NARX-RELATED"/>
    <property type="match status" value="1"/>
</dbReference>
<dbReference type="EC" id="2.7.13.3" evidence="2"/>
<evidence type="ECO:0000256" key="1">
    <source>
        <dbReference type="ARBA" id="ARBA00000085"/>
    </source>
</evidence>
<dbReference type="Gene3D" id="3.30.565.10">
    <property type="entry name" value="Histidine kinase-like ATPase, C-terminal domain"/>
    <property type="match status" value="1"/>
</dbReference>
<keyword evidence="3" id="KW-0808">Transferase</keyword>
<feature type="transmembrane region" description="Helical" evidence="6">
    <location>
        <begin position="298"/>
        <end position="318"/>
    </location>
</feature>
<feature type="transmembrane region" description="Helical" evidence="6">
    <location>
        <begin position="207"/>
        <end position="226"/>
    </location>
</feature>
<keyword evidence="6" id="KW-0812">Transmembrane</keyword>
<dbReference type="InterPro" id="IPR003594">
    <property type="entry name" value="HATPase_dom"/>
</dbReference>
<protein>
    <recommendedName>
        <fullName evidence="2">histidine kinase</fullName>
        <ecNumber evidence="2">2.7.13.3</ecNumber>
    </recommendedName>
</protein>
<dbReference type="Pfam" id="PF02518">
    <property type="entry name" value="HATPase_c"/>
    <property type="match status" value="1"/>
</dbReference>
<dbReference type="GO" id="GO:0000160">
    <property type="term" value="P:phosphorelay signal transduction system"/>
    <property type="evidence" value="ECO:0007669"/>
    <property type="project" value="UniProtKB-KW"/>
</dbReference>
<dbReference type="InterPro" id="IPR036890">
    <property type="entry name" value="HATPase_C_sf"/>
</dbReference>
<evidence type="ECO:0000256" key="4">
    <source>
        <dbReference type="ARBA" id="ARBA00022777"/>
    </source>
</evidence>
<reference evidence="8 9" key="1">
    <citation type="submission" date="2018-09" db="EMBL/GenBank/DDBJ databases">
        <title>The draft genome of Acinetobacter spp. strains.</title>
        <authorList>
            <person name="Qin J."/>
            <person name="Feng Y."/>
            <person name="Zong Z."/>
        </authorList>
    </citation>
    <scope>NUCLEOTIDE SEQUENCE [LARGE SCALE GENOMIC DNA]</scope>
    <source>
        <strain evidence="8 9">WCHAc060002</strain>
    </source>
</reference>
<evidence type="ECO:0000256" key="3">
    <source>
        <dbReference type="ARBA" id="ARBA00022679"/>
    </source>
</evidence>
<feature type="transmembrane region" description="Helical" evidence="6">
    <location>
        <begin position="383"/>
        <end position="401"/>
    </location>
</feature>
<dbReference type="SUPFAM" id="SSF55874">
    <property type="entry name" value="ATPase domain of HSP90 chaperone/DNA topoisomerase II/histidine kinase"/>
    <property type="match status" value="1"/>
</dbReference>
<comment type="catalytic activity">
    <reaction evidence="1">
        <text>ATP + protein L-histidine = ADP + protein N-phospho-L-histidine.</text>
        <dbReference type="EC" id="2.7.13.3"/>
    </reaction>
</comment>
<accession>A0A3A8GP21</accession>
<evidence type="ECO:0000313" key="8">
    <source>
        <dbReference type="EMBL" id="RKG55571.1"/>
    </source>
</evidence>